<evidence type="ECO:0000313" key="2">
    <source>
        <dbReference type="Proteomes" id="UP000002334"/>
    </source>
</evidence>
<name>C4K7R3_HAMD5</name>
<dbReference type="EMBL" id="CP001277">
    <property type="protein sequence ID" value="ACQ68606.1"/>
    <property type="molecule type" value="Genomic_DNA"/>
</dbReference>
<accession>C4K7R3</accession>
<evidence type="ECO:0000313" key="1">
    <source>
        <dbReference type="EMBL" id="ACQ68606.1"/>
    </source>
</evidence>
<dbReference type="HOGENOM" id="CLU_3365312_0_0_6"/>
<reference evidence="1 2" key="1">
    <citation type="journal article" date="2009" name="Proc. Natl. Acad. Sci. U.S.A.">
        <title>Hamiltonella defensa, genome evolution of protective bacterial endosymbiont from pathogenic ancestors.</title>
        <authorList>
            <person name="Degnan P.H."/>
            <person name="Yu Y."/>
            <person name="Sisneros N."/>
            <person name="Wing R.A."/>
            <person name="Moran N.A."/>
        </authorList>
    </citation>
    <scope>NUCLEOTIDE SEQUENCE [LARGE SCALE GENOMIC DNA]</scope>
    <source>
        <strain evidence="2">5AT</strain>
    </source>
</reference>
<gene>
    <name evidence="1" type="ordered locus">HDEF_2028</name>
</gene>
<dbReference type="Proteomes" id="UP000002334">
    <property type="component" value="Chromosome"/>
</dbReference>
<organism evidence="1 2">
    <name type="scientific">Hamiltonella defensa subsp. Acyrthosiphon pisum (strain 5AT)</name>
    <dbReference type="NCBI Taxonomy" id="572265"/>
    <lineage>
        <taxon>Bacteria</taxon>
        <taxon>Pseudomonadati</taxon>
        <taxon>Pseudomonadota</taxon>
        <taxon>Gammaproteobacteria</taxon>
        <taxon>Enterobacterales</taxon>
        <taxon>Enterobacteriaceae</taxon>
        <taxon>aphid secondary symbionts</taxon>
        <taxon>Candidatus Williamhamiltonella</taxon>
    </lineage>
</organism>
<dbReference type="KEGG" id="hde:HDEF_2028"/>
<keyword evidence="2" id="KW-1185">Reference proteome</keyword>
<sequence>MMEPQLVESNMLLIVRLETNKFQKIHLAIDILIVY</sequence>
<proteinExistence type="predicted"/>
<dbReference type="AlphaFoldDB" id="C4K7R3"/>
<protein>
    <submittedName>
        <fullName evidence="1">Uncharacterized protein</fullName>
    </submittedName>
</protein>